<protein>
    <submittedName>
        <fullName evidence="2">Uncharacterized protein</fullName>
    </submittedName>
</protein>
<evidence type="ECO:0000256" key="1">
    <source>
        <dbReference type="SAM" id="MobiDB-lite"/>
    </source>
</evidence>
<evidence type="ECO:0000313" key="3">
    <source>
        <dbReference type="Proteomes" id="UP000031532"/>
    </source>
</evidence>
<dbReference type="Proteomes" id="UP000031532">
    <property type="component" value="Unassembled WGS sequence"/>
</dbReference>
<reference evidence="2 3" key="1">
    <citation type="journal article" date="2015" name="Genome Announc.">
        <title>Draft Genome Sequence of the Terrestrial Cyanobacterium Scytonema millei VB511283, Isolated from Eastern India.</title>
        <authorList>
            <person name="Sen D."/>
            <person name="Chandrababunaidu M.M."/>
            <person name="Singh D."/>
            <person name="Sanghi N."/>
            <person name="Ghorai A."/>
            <person name="Mishra G.P."/>
            <person name="Madduluri M."/>
            <person name="Adhikary S.P."/>
            <person name="Tripathy S."/>
        </authorList>
    </citation>
    <scope>NUCLEOTIDE SEQUENCE [LARGE SCALE GENOMIC DNA]</scope>
    <source>
        <strain evidence="2 3">VB511283</strain>
    </source>
</reference>
<organism evidence="2 3">
    <name type="scientific">Scytonema millei VB511283</name>
    <dbReference type="NCBI Taxonomy" id="1245923"/>
    <lineage>
        <taxon>Bacteria</taxon>
        <taxon>Bacillati</taxon>
        <taxon>Cyanobacteriota</taxon>
        <taxon>Cyanophyceae</taxon>
        <taxon>Nostocales</taxon>
        <taxon>Scytonemataceae</taxon>
        <taxon>Scytonema</taxon>
    </lineage>
</organism>
<dbReference type="EMBL" id="JTJC03000002">
    <property type="protein sequence ID" value="NHC34683.1"/>
    <property type="molecule type" value="Genomic_DNA"/>
</dbReference>
<feature type="compositionally biased region" description="Polar residues" evidence="1">
    <location>
        <begin position="32"/>
        <end position="41"/>
    </location>
</feature>
<name>A0A9X5E4I8_9CYAN</name>
<evidence type="ECO:0000313" key="2">
    <source>
        <dbReference type="EMBL" id="NHC34683.1"/>
    </source>
</evidence>
<feature type="region of interest" description="Disordered" evidence="1">
    <location>
        <begin position="32"/>
        <end position="51"/>
    </location>
</feature>
<proteinExistence type="predicted"/>
<sequence length="51" mass="5674">MRYSIMLQLVTGIALILVASAALFAWLQYRPSSEQGSNSENKNVETWIANS</sequence>
<keyword evidence="3" id="KW-1185">Reference proteome</keyword>
<gene>
    <name evidence="2" type="ORF">QH73_0008420</name>
</gene>
<dbReference type="RefSeq" id="WP_165587645.1">
    <property type="nucleotide sequence ID" value="NZ_JTJC03000002.1"/>
</dbReference>
<dbReference type="AlphaFoldDB" id="A0A9X5E4I8"/>
<comment type="caution">
    <text evidence="2">The sequence shown here is derived from an EMBL/GenBank/DDBJ whole genome shotgun (WGS) entry which is preliminary data.</text>
</comment>
<accession>A0A9X5E4I8</accession>